<proteinExistence type="predicted"/>
<evidence type="ECO:0000313" key="2">
    <source>
        <dbReference type="Proteomes" id="UP001213972"/>
    </source>
</evidence>
<protein>
    <submittedName>
        <fullName evidence="1">Uncharacterized protein</fullName>
    </submittedName>
</protein>
<accession>A0AAJ6B541</accession>
<name>A0AAJ6B541_9MICO</name>
<dbReference type="AlphaFoldDB" id="A0AAJ6B541"/>
<sequence>MSVAKDEEGGLGPAVADGADTRFGAHLDAAWEHLLARRAEALEAVPEFGFGWLLRWDEVVPAWLYPDREGVLGAWQHAVDEFVAARAVTQIGMTPRAAAA</sequence>
<dbReference type="Proteomes" id="UP001213972">
    <property type="component" value="Chromosome"/>
</dbReference>
<evidence type="ECO:0000313" key="1">
    <source>
        <dbReference type="EMBL" id="WEK13431.1"/>
    </source>
</evidence>
<dbReference type="EMBL" id="CP119321">
    <property type="protein sequence ID" value="WEK13431.1"/>
    <property type="molecule type" value="Genomic_DNA"/>
</dbReference>
<organism evidence="1 2">
    <name type="scientific">Candidatus Microbacterium phytovorans</name>
    <dbReference type="NCBI Taxonomy" id="3121374"/>
    <lineage>
        <taxon>Bacteria</taxon>
        <taxon>Bacillati</taxon>
        <taxon>Actinomycetota</taxon>
        <taxon>Actinomycetes</taxon>
        <taxon>Micrococcales</taxon>
        <taxon>Microbacteriaceae</taxon>
        <taxon>Microbacterium</taxon>
    </lineage>
</organism>
<reference evidence="1" key="1">
    <citation type="submission" date="2023-03" db="EMBL/GenBank/DDBJ databases">
        <title>Andean soil-derived lignocellulolytic bacterial consortium as a source of novel taxa and putative plastic-active enzymes.</title>
        <authorList>
            <person name="Diaz-Garcia L."/>
            <person name="Chuvochina M."/>
            <person name="Feuerriegel G."/>
            <person name="Bunk B."/>
            <person name="Sproer C."/>
            <person name="Streit W.R."/>
            <person name="Rodriguez L.M."/>
            <person name="Overmann J."/>
            <person name="Jimenez D.J."/>
        </authorList>
    </citation>
    <scope>NUCLEOTIDE SEQUENCE</scope>
    <source>
        <strain evidence="1">MAG 4610</strain>
    </source>
</reference>
<gene>
    <name evidence="1" type="ORF">P0Y48_13370</name>
</gene>